<name>A0A180G5H9_PUCT1</name>
<feature type="region of interest" description="Disordered" evidence="1">
    <location>
        <begin position="1"/>
        <end position="73"/>
    </location>
</feature>
<protein>
    <submittedName>
        <fullName evidence="2 3">Uncharacterized protein</fullName>
    </submittedName>
</protein>
<accession>A0A180G5H9</accession>
<gene>
    <name evidence="2" type="ORF">PTTG_29222</name>
</gene>
<dbReference type="Proteomes" id="UP000005240">
    <property type="component" value="Unassembled WGS sequence"/>
</dbReference>
<organism evidence="2">
    <name type="scientific">Puccinia triticina (isolate 1-1 / race 1 (BBBD))</name>
    <name type="common">Brown leaf rust fungus</name>
    <dbReference type="NCBI Taxonomy" id="630390"/>
    <lineage>
        <taxon>Eukaryota</taxon>
        <taxon>Fungi</taxon>
        <taxon>Dikarya</taxon>
        <taxon>Basidiomycota</taxon>
        <taxon>Pucciniomycotina</taxon>
        <taxon>Pucciniomycetes</taxon>
        <taxon>Pucciniales</taxon>
        <taxon>Pucciniaceae</taxon>
        <taxon>Puccinia</taxon>
    </lineage>
</organism>
<evidence type="ECO:0000313" key="4">
    <source>
        <dbReference type="Proteomes" id="UP000005240"/>
    </source>
</evidence>
<evidence type="ECO:0000256" key="1">
    <source>
        <dbReference type="SAM" id="MobiDB-lite"/>
    </source>
</evidence>
<keyword evidence="4" id="KW-1185">Reference proteome</keyword>
<dbReference type="AlphaFoldDB" id="A0A180G5H9"/>
<proteinExistence type="predicted"/>
<sequence length="103" mass="11220">MSQPKRSSTPDAGASFTPPTAENRVHAAVADAEGPPRRPAHRISPTNTSPRQNLRRSRRIFDRKNGSGSFSVSANYLSLAELKKNAKAEESNAKAEGSKRPRH</sequence>
<reference evidence="3 4" key="3">
    <citation type="journal article" date="2017" name="G3 (Bethesda)">
        <title>Comparative analysis highlights variable genome content of wheat rusts and divergence of the mating loci.</title>
        <authorList>
            <person name="Cuomo C.A."/>
            <person name="Bakkeren G."/>
            <person name="Khalil H.B."/>
            <person name="Panwar V."/>
            <person name="Joly D."/>
            <person name="Linning R."/>
            <person name="Sakthikumar S."/>
            <person name="Song X."/>
            <person name="Adiconis X."/>
            <person name="Fan L."/>
            <person name="Goldberg J.M."/>
            <person name="Levin J.Z."/>
            <person name="Young S."/>
            <person name="Zeng Q."/>
            <person name="Anikster Y."/>
            <person name="Bruce M."/>
            <person name="Wang M."/>
            <person name="Yin C."/>
            <person name="McCallum B."/>
            <person name="Szabo L.J."/>
            <person name="Hulbert S."/>
            <person name="Chen X."/>
            <person name="Fellers J.P."/>
        </authorList>
    </citation>
    <scope>NUCLEOTIDE SEQUENCE</scope>
    <source>
        <strain evidence="3">isolate 1-1 / race 1 (BBBD)</strain>
        <strain evidence="4">Isolate 1-1 / race 1 (BBBD)</strain>
    </source>
</reference>
<dbReference type="EMBL" id="ADAS02000244">
    <property type="protein sequence ID" value="OAV87945.1"/>
    <property type="molecule type" value="Genomic_DNA"/>
</dbReference>
<dbReference type="EnsemblFungi" id="PTTG_29222-t43_1">
    <property type="protein sequence ID" value="PTTG_29222-t43_1-p1"/>
    <property type="gene ID" value="PTTG_29222"/>
</dbReference>
<evidence type="ECO:0000313" key="3">
    <source>
        <dbReference type="EnsemblFungi" id="PTTG_29222-t43_1-p1"/>
    </source>
</evidence>
<reference evidence="2" key="1">
    <citation type="submission" date="2009-11" db="EMBL/GenBank/DDBJ databases">
        <authorList>
            <consortium name="The Broad Institute Genome Sequencing Platform"/>
            <person name="Ward D."/>
            <person name="Feldgarden M."/>
            <person name="Earl A."/>
            <person name="Young S.K."/>
            <person name="Zeng Q."/>
            <person name="Koehrsen M."/>
            <person name="Alvarado L."/>
            <person name="Berlin A."/>
            <person name="Bochicchio J."/>
            <person name="Borenstein D."/>
            <person name="Chapman S.B."/>
            <person name="Chen Z."/>
            <person name="Engels R."/>
            <person name="Freedman E."/>
            <person name="Gellesch M."/>
            <person name="Goldberg J."/>
            <person name="Griggs A."/>
            <person name="Gujja S."/>
            <person name="Heilman E."/>
            <person name="Heiman D."/>
            <person name="Hepburn T."/>
            <person name="Howarth C."/>
            <person name="Jen D."/>
            <person name="Larson L."/>
            <person name="Lewis B."/>
            <person name="Mehta T."/>
            <person name="Park D."/>
            <person name="Pearson M."/>
            <person name="Roberts A."/>
            <person name="Saif S."/>
            <person name="Shea T."/>
            <person name="Shenoy N."/>
            <person name="Sisk P."/>
            <person name="Stolte C."/>
            <person name="Sykes S."/>
            <person name="Thomson T."/>
            <person name="Walk T."/>
            <person name="White J."/>
            <person name="Yandava C."/>
            <person name="Izard J."/>
            <person name="Baranova O.V."/>
            <person name="Blanton J.M."/>
            <person name="Tanner A.C."/>
            <person name="Dewhirst F.E."/>
            <person name="Haas B."/>
            <person name="Nusbaum C."/>
            <person name="Birren B."/>
        </authorList>
    </citation>
    <scope>NUCLEOTIDE SEQUENCE [LARGE SCALE GENOMIC DNA]</scope>
    <source>
        <strain evidence="2">1-1 BBBD Race 1</strain>
    </source>
</reference>
<dbReference type="VEuPathDB" id="FungiDB:PTTG_29222"/>
<evidence type="ECO:0000313" key="2">
    <source>
        <dbReference type="EMBL" id="OAV87945.1"/>
    </source>
</evidence>
<feature type="compositionally biased region" description="Polar residues" evidence="1">
    <location>
        <begin position="1"/>
        <end position="10"/>
    </location>
</feature>
<reference evidence="2" key="2">
    <citation type="submission" date="2016-05" db="EMBL/GenBank/DDBJ databases">
        <title>Comparative analysis highlights variable genome content of wheat rusts and divergence of the mating loci.</title>
        <authorList>
            <person name="Cuomo C.A."/>
            <person name="Bakkeren G."/>
            <person name="Szabo L."/>
            <person name="Khalil H."/>
            <person name="Joly D."/>
            <person name="Goldberg J."/>
            <person name="Young S."/>
            <person name="Zeng Q."/>
            <person name="Fellers J."/>
        </authorList>
    </citation>
    <scope>NUCLEOTIDE SEQUENCE [LARGE SCALE GENOMIC DNA]</scope>
    <source>
        <strain evidence="2">1-1 BBBD Race 1</strain>
    </source>
</reference>
<reference evidence="3" key="4">
    <citation type="submission" date="2025-05" db="UniProtKB">
        <authorList>
            <consortium name="EnsemblFungi"/>
        </authorList>
    </citation>
    <scope>IDENTIFICATION</scope>
    <source>
        <strain evidence="3">isolate 1-1 / race 1 (BBBD)</strain>
    </source>
</reference>